<feature type="region of interest" description="Disordered" evidence="1">
    <location>
        <begin position="76"/>
        <end position="101"/>
    </location>
</feature>
<name>A0ABT7UYB4_9LACO</name>
<evidence type="ECO:0000313" key="2">
    <source>
        <dbReference type="EMBL" id="MDM8266696.1"/>
    </source>
</evidence>
<dbReference type="EMBL" id="JAUDDW010000020">
    <property type="protein sequence ID" value="MDM8266696.1"/>
    <property type="molecule type" value="Genomic_DNA"/>
</dbReference>
<feature type="compositionally biased region" description="Basic and acidic residues" evidence="1">
    <location>
        <begin position="91"/>
        <end position="101"/>
    </location>
</feature>
<dbReference type="RefSeq" id="WP_289586235.1">
    <property type="nucleotide sequence ID" value="NZ_JAUDDW010000020.1"/>
</dbReference>
<dbReference type="Pfam" id="PF04221">
    <property type="entry name" value="RelB"/>
    <property type="match status" value="1"/>
</dbReference>
<evidence type="ECO:0000256" key="1">
    <source>
        <dbReference type="SAM" id="MobiDB-lite"/>
    </source>
</evidence>
<dbReference type="Proteomes" id="UP001529343">
    <property type="component" value="Unassembled WGS sequence"/>
</dbReference>
<gene>
    <name evidence="2" type="ORF">QUW44_05925</name>
</gene>
<evidence type="ECO:0000313" key="3">
    <source>
        <dbReference type="Proteomes" id="UP001529343"/>
    </source>
</evidence>
<accession>A0ABT7UYB4</accession>
<comment type="caution">
    <text evidence="2">The sequence shown here is derived from an EMBL/GenBank/DDBJ whole genome shotgun (WGS) entry which is preliminary data.</text>
</comment>
<dbReference type="Gene3D" id="1.10.1220.10">
    <property type="entry name" value="Met repressor-like"/>
    <property type="match status" value="1"/>
</dbReference>
<proteinExistence type="predicted"/>
<sequence length="101" mass="11204">MKTTPTTIRLDDDLKKELTKELSSMGLSINGYFNLAARQLVIQKKVPFEVLAESNEPTEATKKALVVAQAKELGSIPDDSPSFDNMNELKNYLDKESTTTP</sequence>
<protein>
    <submittedName>
        <fullName evidence="2">Type II toxin-antitoxin system RelB/DinJ family antitoxin</fullName>
    </submittedName>
</protein>
<reference evidence="3" key="1">
    <citation type="submission" date="2023-06" db="EMBL/GenBank/DDBJ databases">
        <title>Identification and characterization of horizontal gene transfer across gut microbiota members of farm animals based on homology search.</title>
        <authorList>
            <person name="Zeman M."/>
            <person name="Kubasova T."/>
            <person name="Jahodarova E."/>
            <person name="Nykrynova M."/>
            <person name="Rychlik I."/>
        </authorList>
    </citation>
    <scope>NUCLEOTIDE SEQUENCE [LARGE SCALE GENOMIC DNA]</scope>
    <source>
        <strain evidence="3">161_Gplus</strain>
    </source>
</reference>
<organism evidence="2 3">
    <name type="scientific">Limosilactobacillus pontis</name>
    <dbReference type="NCBI Taxonomy" id="35787"/>
    <lineage>
        <taxon>Bacteria</taxon>
        <taxon>Bacillati</taxon>
        <taxon>Bacillota</taxon>
        <taxon>Bacilli</taxon>
        <taxon>Lactobacillales</taxon>
        <taxon>Lactobacillaceae</taxon>
        <taxon>Limosilactobacillus</taxon>
    </lineage>
</organism>
<keyword evidence="3" id="KW-1185">Reference proteome</keyword>
<dbReference type="InterPro" id="IPR007337">
    <property type="entry name" value="RelB/DinJ"/>
</dbReference>
<dbReference type="InterPro" id="IPR013321">
    <property type="entry name" value="Arc_rbn_hlx_hlx"/>
</dbReference>